<feature type="compositionally biased region" description="Basic and acidic residues" evidence="1">
    <location>
        <begin position="253"/>
        <end position="262"/>
    </location>
</feature>
<dbReference type="EMBL" id="KN827739">
    <property type="protein sequence ID" value="KIK75981.1"/>
    <property type="molecule type" value="Genomic_DNA"/>
</dbReference>
<evidence type="ECO:0000313" key="3">
    <source>
        <dbReference type="Proteomes" id="UP000054538"/>
    </source>
</evidence>
<sequence>MSDSTIESASEDESLAIQWAPTSEEEDMPPDLEDEEGEEDEGEDEKEEGDLYVIAESCQSVPAKFTKQQLTIMMNAKPQWMSCRGAARKKVLDTMLGQLYKLEGCKGLNNEAWSSRVQAYKIWFYNQCQSGANHSRIKMIIKEVIREQYGKKAGTKEALLVYQKAVRRVVKNLTEEEWDEAENTAAKWNLDCGPPNEVKASGDPSHMKTSEALQFLQFIQACQKEHPDDIFKFHHWIDEHGDLQEFMEDEDDAKSRNEDSIEAHSSTSHMEQPTRGKGKGKEKDKGKVPAENAGGVPDIGNMQPSGQVIAKNAGRLQPCQKDLTWLELQRHQDSPSVHPVNSHNPNIGYIAACQNARQNAQR</sequence>
<reference evidence="2 3" key="1">
    <citation type="submission" date="2014-04" db="EMBL/GenBank/DDBJ databases">
        <authorList>
            <consortium name="DOE Joint Genome Institute"/>
            <person name="Kuo A."/>
            <person name="Kohler A."/>
            <person name="Jargeat P."/>
            <person name="Nagy L.G."/>
            <person name="Floudas D."/>
            <person name="Copeland A."/>
            <person name="Barry K.W."/>
            <person name="Cichocki N."/>
            <person name="Veneault-Fourrey C."/>
            <person name="LaButti K."/>
            <person name="Lindquist E.A."/>
            <person name="Lipzen A."/>
            <person name="Lundell T."/>
            <person name="Morin E."/>
            <person name="Murat C."/>
            <person name="Sun H."/>
            <person name="Tunlid A."/>
            <person name="Henrissat B."/>
            <person name="Grigoriev I.V."/>
            <person name="Hibbett D.S."/>
            <person name="Martin F."/>
            <person name="Nordberg H.P."/>
            <person name="Cantor M.N."/>
            <person name="Hua S.X."/>
        </authorList>
    </citation>
    <scope>NUCLEOTIDE SEQUENCE [LARGE SCALE GENOMIC DNA]</scope>
    <source>
        <strain evidence="2 3">Ve08.2h10</strain>
    </source>
</reference>
<dbReference type="InParanoid" id="A0A0D0CXT5"/>
<dbReference type="OrthoDB" id="2692879at2759"/>
<dbReference type="HOGENOM" id="CLU_778674_0_0_1"/>
<organism evidence="2 3">
    <name type="scientific">Paxillus rubicundulus Ve08.2h10</name>
    <dbReference type="NCBI Taxonomy" id="930991"/>
    <lineage>
        <taxon>Eukaryota</taxon>
        <taxon>Fungi</taxon>
        <taxon>Dikarya</taxon>
        <taxon>Basidiomycota</taxon>
        <taxon>Agaricomycotina</taxon>
        <taxon>Agaricomycetes</taxon>
        <taxon>Agaricomycetidae</taxon>
        <taxon>Boletales</taxon>
        <taxon>Paxilineae</taxon>
        <taxon>Paxillaceae</taxon>
        <taxon>Paxillus</taxon>
    </lineage>
</organism>
<protein>
    <submittedName>
        <fullName evidence="2">Uncharacterized protein</fullName>
    </submittedName>
</protein>
<feature type="region of interest" description="Disordered" evidence="1">
    <location>
        <begin position="248"/>
        <end position="305"/>
    </location>
</feature>
<evidence type="ECO:0000256" key="1">
    <source>
        <dbReference type="SAM" id="MobiDB-lite"/>
    </source>
</evidence>
<feature type="compositionally biased region" description="Acidic residues" evidence="1">
    <location>
        <begin position="23"/>
        <end position="47"/>
    </location>
</feature>
<evidence type="ECO:0000313" key="2">
    <source>
        <dbReference type="EMBL" id="KIK75981.1"/>
    </source>
</evidence>
<feature type="compositionally biased region" description="Basic and acidic residues" evidence="1">
    <location>
        <begin position="279"/>
        <end position="288"/>
    </location>
</feature>
<accession>A0A0D0CXT5</accession>
<proteinExistence type="predicted"/>
<name>A0A0D0CXT5_9AGAM</name>
<gene>
    <name evidence="2" type="ORF">PAXRUDRAFT_18533</name>
</gene>
<dbReference type="Proteomes" id="UP000054538">
    <property type="component" value="Unassembled WGS sequence"/>
</dbReference>
<keyword evidence="3" id="KW-1185">Reference proteome</keyword>
<feature type="region of interest" description="Disordered" evidence="1">
    <location>
        <begin position="1"/>
        <end position="47"/>
    </location>
</feature>
<dbReference type="AlphaFoldDB" id="A0A0D0CXT5"/>
<reference evidence="3" key="2">
    <citation type="submission" date="2015-01" db="EMBL/GenBank/DDBJ databases">
        <title>Evolutionary Origins and Diversification of the Mycorrhizal Mutualists.</title>
        <authorList>
            <consortium name="DOE Joint Genome Institute"/>
            <consortium name="Mycorrhizal Genomics Consortium"/>
            <person name="Kohler A."/>
            <person name="Kuo A."/>
            <person name="Nagy L.G."/>
            <person name="Floudas D."/>
            <person name="Copeland A."/>
            <person name="Barry K.W."/>
            <person name="Cichocki N."/>
            <person name="Veneault-Fourrey C."/>
            <person name="LaButti K."/>
            <person name="Lindquist E.A."/>
            <person name="Lipzen A."/>
            <person name="Lundell T."/>
            <person name="Morin E."/>
            <person name="Murat C."/>
            <person name="Riley R."/>
            <person name="Ohm R."/>
            <person name="Sun H."/>
            <person name="Tunlid A."/>
            <person name="Henrissat B."/>
            <person name="Grigoriev I.V."/>
            <person name="Hibbett D.S."/>
            <person name="Martin F."/>
        </authorList>
    </citation>
    <scope>NUCLEOTIDE SEQUENCE [LARGE SCALE GENOMIC DNA]</scope>
    <source>
        <strain evidence="3">Ve08.2h10</strain>
    </source>
</reference>